<dbReference type="Pfam" id="PF20845">
    <property type="entry name" value="Pcf11_helical"/>
    <property type="match status" value="1"/>
</dbReference>
<evidence type="ECO:0000256" key="1">
    <source>
        <dbReference type="ARBA" id="ARBA00004123"/>
    </source>
</evidence>
<feature type="region of interest" description="Disordered" evidence="15">
    <location>
        <begin position="1610"/>
        <end position="1686"/>
    </location>
</feature>
<dbReference type="GO" id="GO:0005849">
    <property type="term" value="C:mRNA cleavage factor complex"/>
    <property type="evidence" value="ECO:0007669"/>
    <property type="project" value="TreeGrafter"/>
</dbReference>
<feature type="compositionally biased region" description="Low complexity" evidence="15">
    <location>
        <begin position="269"/>
        <end position="281"/>
    </location>
</feature>
<comment type="subcellular location">
    <subcellularLocation>
        <location evidence="1">Nucleus</location>
    </subcellularLocation>
</comment>
<protein>
    <recommendedName>
        <fullName evidence="12">Pre-mRNA cleavage complex 2 protein Pcf11</fullName>
    </recommendedName>
    <alternativeName>
        <fullName evidence="13">Pre-mRNA cleavage complex II protein Pcf11</fullName>
    </alternativeName>
</protein>
<evidence type="ECO:0000256" key="8">
    <source>
        <dbReference type="ARBA" id="ARBA00023054"/>
    </source>
</evidence>
<keyword evidence="5" id="KW-0507">mRNA processing</keyword>
<dbReference type="InterPro" id="IPR008942">
    <property type="entry name" value="ENTH_VHS"/>
</dbReference>
<keyword evidence="6" id="KW-0832">Ubl conjugation</keyword>
<feature type="compositionally biased region" description="Polar residues" evidence="15">
    <location>
        <begin position="979"/>
        <end position="990"/>
    </location>
</feature>
<feature type="compositionally biased region" description="Polar residues" evidence="15">
    <location>
        <begin position="998"/>
        <end position="1008"/>
    </location>
</feature>
<comment type="subunit">
    <text evidence="11">Associates with the phosphorylated CTD domain of POLR2A /RNA polymerase II.</text>
</comment>
<dbReference type="PANTHER" id="PTHR15921">
    <property type="entry name" value="PRE-MRNA CLEAVAGE COMPLEX II"/>
    <property type="match status" value="1"/>
</dbReference>
<feature type="compositionally biased region" description="Basic residues" evidence="15">
    <location>
        <begin position="322"/>
        <end position="333"/>
    </location>
</feature>
<feature type="region of interest" description="Disordered" evidence="15">
    <location>
        <begin position="638"/>
        <end position="686"/>
    </location>
</feature>
<evidence type="ECO:0000256" key="12">
    <source>
        <dbReference type="ARBA" id="ARBA00068814"/>
    </source>
</evidence>
<keyword evidence="8 14" id="KW-0175">Coiled coil</keyword>
<evidence type="ECO:0000256" key="14">
    <source>
        <dbReference type="SAM" id="Coils"/>
    </source>
</evidence>
<feature type="compositionally biased region" description="Basic and acidic residues" evidence="15">
    <location>
        <begin position="1622"/>
        <end position="1634"/>
    </location>
</feature>
<feature type="compositionally biased region" description="Acidic residues" evidence="15">
    <location>
        <begin position="1676"/>
        <end position="1686"/>
    </location>
</feature>
<keyword evidence="9" id="KW-0539">Nucleus</keyword>
<feature type="region of interest" description="Disordered" evidence="15">
    <location>
        <begin position="447"/>
        <end position="530"/>
    </location>
</feature>
<evidence type="ECO:0000256" key="4">
    <source>
        <dbReference type="ARBA" id="ARBA00022553"/>
    </source>
</evidence>
<feature type="coiled-coil region" evidence="14">
    <location>
        <begin position="181"/>
        <end position="226"/>
    </location>
</feature>
<feature type="region of interest" description="Disordered" evidence="15">
    <location>
        <begin position="767"/>
        <end position="816"/>
    </location>
</feature>
<evidence type="ECO:0000256" key="15">
    <source>
        <dbReference type="SAM" id="MobiDB-lite"/>
    </source>
</evidence>
<proteinExistence type="predicted"/>
<feature type="region of interest" description="Disordered" evidence="15">
    <location>
        <begin position="232"/>
        <end position="343"/>
    </location>
</feature>
<evidence type="ECO:0000256" key="11">
    <source>
        <dbReference type="ARBA" id="ARBA00063659"/>
    </source>
</evidence>
<accession>A0A224X4V7</accession>
<feature type="compositionally biased region" description="Polar residues" evidence="15">
    <location>
        <begin position="592"/>
        <end position="609"/>
    </location>
</feature>
<keyword evidence="4" id="KW-0597">Phosphoprotein</keyword>
<feature type="compositionally biased region" description="Low complexity" evidence="15">
    <location>
        <begin position="232"/>
        <end position="244"/>
    </location>
</feature>
<feature type="compositionally biased region" description="Acidic residues" evidence="15">
    <location>
        <begin position="1639"/>
        <end position="1649"/>
    </location>
</feature>
<feature type="region of interest" description="Disordered" evidence="15">
    <location>
        <begin position="865"/>
        <end position="1008"/>
    </location>
</feature>
<keyword evidence="2" id="KW-0488">Methylation</keyword>
<dbReference type="SUPFAM" id="SSF48464">
    <property type="entry name" value="ENTH/VHS domain"/>
    <property type="match status" value="1"/>
</dbReference>
<evidence type="ECO:0000256" key="9">
    <source>
        <dbReference type="ARBA" id="ARBA00023242"/>
    </source>
</evidence>
<dbReference type="SMART" id="SM00582">
    <property type="entry name" value="RPR"/>
    <property type="match status" value="1"/>
</dbReference>
<feature type="compositionally biased region" description="Polar residues" evidence="15">
    <location>
        <begin position="245"/>
        <end position="268"/>
    </location>
</feature>
<dbReference type="PROSITE" id="PS51391">
    <property type="entry name" value="CID"/>
    <property type="match status" value="1"/>
</dbReference>
<feature type="compositionally biased region" description="Basic and acidic residues" evidence="15">
    <location>
        <begin position="905"/>
        <end position="943"/>
    </location>
</feature>
<feature type="domain" description="CID" evidence="16">
    <location>
        <begin position="5"/>
        <end position="133"/>
    </location>
</feature>
<evidence type="ECO:0000259" key="16">
    <source>
        <dbReference type="PROSITE" id="PS51391"/>
    </source>
</evidence>
<dbReference type="InterPro" id="IPR057242">
    <property type="entry name" value="PCFS4-like"/>
</dbReference>
<evidence type="ECO:0000256" key="3">
    <source>
        <dbReference type="ARBA" id="ARBA00022499"/>
    </source>
</evidence>
<dbReference type="PANTHER" id="PTHR15921:SF3">
    <property type="entry name" value="PRE-MRNA CLEAVAGE COMPLEX 2 PROTEIN PCF11"/>
    <property type="match status" value="1"/>
</dbReference>
<evidence type="ECO:0000256" key="13">
    <source>
        <dbReference type="ARBA" id="ARBA00083113"/>
    </source>
</evidence>
<organism evidence="17">
    <name type="scientific">Panstrongylus lignarius</name>
    <dbReference type="NCBI Taxonomy" id="156445"/>
    <lineage>
        <taxon>Eukaryota</taxon>
        <taxon>Metazoa</taxon>
        <taxon>Ecdysozoa</taxon>
        <taxon>Arthropoda</taxon>
        <taxon>Hexapoda</taxon>
        <taxon>Insecta</taxon>
        <taxon>Pterygota</taxon>
        <taxon>Neoptera</taxon>
        <taxon>Paraneoptera</taxon>
        <taxon>Hemiptera</taxon>
        <taxon>Heteroptera</taxon>
        <taxon>Panheteroptera</taxon>
        <taxon>Cimicomorpha</taxon>
        <taxon>Reduviidae</taxon>
        <taxon>Triatominae</taxon>
        <taxon>Panstrongylus</taxon>
    </lineage>
</organism>
<dbReference type="GO" id="GO:0000993">
    <property type="term" value="F:RNA polymerase II complex binding"/>
    <property type="evidence" value="ECO:0007669"/>
    <property type="project" value="InterPro"/>
</dbReference>
<keyword evidence="3" id="KW-1017">Isopeptide bond</keyword>
<dbReference type="Pfam" id="PF23228">
    <property type="entry name" value="zf_PCFS4"/>
    <property type="match status" value="1"/>
</dbReference>
<feature type="compositionally biased region" description="Polar residues" evidence="15">
    <location>
        <begin position="302"/>
        <end position="314"/>
    </location>
</feature>
<evidence type="ECO:0000256" key="6">
    <source>
        <dbReference type="ARBA" id="ARBA00022843"/>
    </source>
</evidence>
<dbReference type="FunFam" id="1.25.40.90:FF:000015">
    <property type="entry name" value="Pre-mRNA cleavage complex 2 protein Pcf11"/>
    <property type="match status" value="1"/>
</dbReference>
<feature type="compositionally biased region" description="Basic and acidic residues" evidence="15">
    <location>
        <begin position="283"/>
        <end position="301"/>
    </location>
</feature>
<feature type="region of interest" description="Disordered" evidence="15">
    <location>
        <begin position="592"/>
        <end position="622"/>
    </location>
</feature>
<dbReference type="GO" id="GO:0006369">
    <property type="term" value="P:termination of RNA polymerase II transcription"/>
    <property type="evidence" value="ECO:0007669"/>
    <property type="project" value="InterPro"/>
</dbReference>
<dbReference type="Pfam" id="PF04818">
    <property type="entry name" value="CID"/>
    <property type="match status" value="1"/>
</dbReference>
<dbReference type="InterPro" id="IPR006569">
    <property type="entry name" value="CID_dom"/>
</dbReference>
<name>A0A224X4V7_9HEMI</name>
<comment type="function">
    <text evidence="10">Component of pre-mRNA cleavage complex II, which promotes transcription termination by RNA polymerase II.</text>
</comment>
<dbReference type="GO" id="GO:0031124">
    <property type="term" value="P:mRNA 3'-end processing"/>
    <property type="evidence" value="ECO:0007669"/>
    <property type="project" value="InterPro"/>
</dbReference>
<feature type="compositionally biased region" description="Polar residues" evidence="15">
    <location>
        <begin position="459"/>
        <end position="478"/>
    </location>
</feature>
<dbReference type="Gene3D" id="1.25.40.90">
    <property type="match status" value="1"/>
</dbReference>
<dbReference type="CDD" id="cd16982">
    <property type="entry name" value="CID_Pcf11"/>
    <property type="match status" value="1"/>
</dbReference>
<feature type="compositionally biased region" description="Low complexity" evidence="15">
    <location>
        <begin position="638"/>
        <end position="655"/>
    </location>
</feature>
<feature type="compositionally biased region" description="Basic and acidic residues" evidence="15">
    <location>
        <begin position="884"/>
        <end position="893"/>
    </location>
</feature>
<evidence type="ECO:0000256" key="5">
    <source>
        <dbReference type="ARBA" id="ARBA00022664"/>
    </source>
</evidence>
<dbReference type="InterPro" id="IPR048830">
    <property type="entry name" value="PCF11_helical"/>
</dbReference>
<dbReference type="InterPro" id="IPR045154">
    <property type="entry name" value="PCF11-like"/>
</dbReference>
<evidence type="ECO:0000313" key="17">
    <source>
        <dbReference type="EMBL" id="JAW07526.1"/>
    </source>
</evidence>
<dbReference type="EMBL" id="GFTR01008900">
    <property type="protein sequence ID" value="JAW07526.1"/>
    <property type="molecule type" value="Transcribed_RNA"/>
</dbReference>
<reference evidence="17" key="1">
    <citation type="journal article" date="2018" name="PLoS Negl. Trop. Dis.">
        <title>An insight into the salivary gland and fat body transcriptome of Panstrongylus lignarius (Hemiptera: Heteroptera), the main vector of Chagas disease in Peru.</title>
        <authorList>
            <person name="Nevoa J.C."/>
            <person name="Mendes M.T."/>
            <person name="da Silva M.V."/>
            <person name="Soares S.C."/>
            <person name="Oliveira C.J.F."/>
            <person name="Ribeiro J.M.C."/>
        </authorList>
    </citation>
    <scope>NUCLEOTIDE SEQUENCE</scope>
</reference>
<dbReference type="GO" id="GO:0003729">
    <property type="term" value="F:mRNA binding"/>
    <property type="evidence" value="ECO:0007669"/>
    <property type="project" value="InterPro"/>
</dbReference>
<evidence type="ECO:0000256" key="2">
    <source>
        <dbReference type="ARBA" id="ARBA00022481"/>
    </source>
</evidence>
<sequence length="1861" mass="206725">MRVNSSKDVAEEYTSSLADLTINSKPLINMLTMLAEDYIEHAPIIVQVVEHHLQKIACDSKLPALYLIDSIVKNVGKTYIPLFTQNIVSTFCAVFEKVDEKVRSQMFKLRQTWNDVFPPKKLFALDVRVHAIDPAWPITATPQSVRIHVNPKFLQAHVPSSSATPTPAESSQPISDGVMREELLKQQKELLELQKRKVELELLQTKAILEEQQKKLENQAAGFISEPVVDASTSVSPETTTTVTAQPFSSSGQTTPIPHSATTHVQTTNSKNKSYKSSASSFRARDPRIKFNKDKTSENRTKANTTQKESSLNIKQEGKSLKKEKKSFKKPKERHNSDRNQVEKANWVKTSTDTSASVKKQLRRFDKVLLTKLPSEEPPPPGVDVITCITENYMQSKVDNDKDVQKVKDTDNQAISAISSAVVVTAPSTISASNAHHPTGIVASVNEETSRHSDINENGIITNDRTPTNTTVGNSSTVGGLKRCHSRSPSPSESSLDPELQANISAQPPKKKSPALDTPYSPSSNFTHNDEIVAPTNLSKDVDLRLLPSPNKNVTEEPHNPVKQSRAEILDTLFGDEDVDLRTFAPMVRSPQHSNKILQSSNLPSLTDESNSRGRISPMRISESPVTVALTVDTLQQNLSPSSNSAHPNPASPNSMTPRTFSPSPVALHSASSNLTPPIRDVTGQNSSAPVSALLTTTQTNLLSNNSTNQLSNSLSAQDNNFGQASLVHHAGVGNISGTPPICVTPSPPPPPIISKEYAAEESSWANYKRTKSEEGGSNSTPVDSVRRSKKERTPKALFRSNGLPEEKESEQEVEERSSANCNLIIKEAEHQLSTGNITFSQYNRMLKEVIAINEERKLKEALRKDESYELDNPSETLGEEDTDNHLTSDKQETQLNGLQAMDTQPDRNDKDVDSSKSEDYPTTKDVRSRRTYYNKEHSESRSRSNSSGSHTTERYGLSSSHQSSSSGWENRSSHKQNHSQSTGNTQRSSWYGRGLQPQLSHKTTSRSNNSNYPVWMATPTAPQLPVFYPANFRYSGPVTVKKPFVPPVRAHPQRRQDVPPADPHVLELIEKDTMRPIKIDGIVREVRFYGETAVIMLTWDEPREVLFQPGSRRLIIDDSEHFLLHFNSPYRDCLIDGHIFKIRLGAPTREIFIDGLYYEMIFGGPPVQIVMGGRPRMVQLGGPMPKVRIGEVPRTDLVAGKINLIVDAKQMFPIYLDAKPQRFEVGGVPYILRFVEALQTVVINGVPFKFDFGGVPVPIFFHGEKHFLRLSVLPAGIRPGYITIVNMEGGRLPSPAPADVTVQQPAVGPPVVNTTGNLFSSEINSYKVVGSEQPLELLTSLMPTAMAPLAGHSYAVEHAPTSSSAVTPAPASGGPNLGNINVGELFQKLVASGIVPPVGQKETTSTEEEDGTAIKVVDFSKPETLKVKQPGLVARLYSGIQCSSCGVRFPPEQTVKYSQHLDWHFRQNRRERISSRVPQSRRWNYDVSDWIQYQEIEDVDDRAASWFEMQEKKKSSDTEDDVVNEPSVVAGEGAEQAACRVCHDKFDQFYNEEKEEWHLRKAVRIEDDLYHPLCYQDLLENRARLDPPEPTTVLEDEEPIIIEDCITLDDSSTPISNPIEDNTKNSYDNKDITPVETEPMDDNSDIEIEPIQPQTIESPMDISSLPDNEKTEITEQQELEEHESDDDILQIEVVEQKIESYEILDDEEENDSSKCNHLTISQMKQPDVIPDEDNDEDIDFARVKVKTEKIDLARSDHITVPNHITVVSSIDGNVELDEATPIVLPRNKIKINISSKHMANTRTTITETNIIETSLNVMEPPPPGEELFPASLKPKLVGQKMKICDTVCKGSDSSGLCSIM</sequence>
<feature type="compositionally biased region" description="Polar residues" evidence="15">
    <location>
        <begin position="1610"/>
        <end position="1621"/>
    </location>
</feature>
<dbReference type="GO" id="GO:0005737">
    <property type="term" value="C:cytoplasm"/>
    <property type="evidence" value="ECO:0007669"/>
    <property type="project" value="TreeGrafter"/>
</dbReference>
<evidence type="ECO:0000256" key="10">
    <source>
        <dbReference type="ARBA" id="ARBA00057101"/>
    </source>
</evidence>
<keyword evidence="7" id="KW-0007">Acetylation</keyword>
<dbReference type="InterPro" id="IPR047415">
    <property type="entry name" value="Pcf11_CID"/>
</dbReference>
<evidence type="ECO:0000256" key="7">
    <source>
        <dbReference type="ARBA" id="ARBA00022990"/>
    </source>
</evidence>